<dbReference type="KEGG" id="adz:ADFLV_1572"/>
<dbReference type="InterPro" id="IPR010827">
    <property type="entry name" value="BamA/TamA_POTRA"/>
</dbReference>
<dbReference type="AlphaFoldDB" id="A0AAE7BGP2"/>
<dbReference type="Proteomes" id="UP000503313">
    <property type="component" value="Chromosome"/>
</dbReference>
<dbReference type="GO" id="GO:0071709">
    <property type="term" value="P:membrane assembly"/>
    <property type="evidence" value="ECO:0007669"/>
    <property type="project" value="InterPro"/>
</dbReference>
<evidence type="ECO:0000256" key="8">
    <source>
        <dbReference type="NCBIfam" id="TIGR03303"/>
    </source>
</evidence>
<dbReference type="PIRSF" id="PIRSF006076">
    <property type="entry name" value="OM_assembly_OMP85"/>
    <property type="match status" value="1"/>
</dbReference>
<evidence type="ECO:0000256" key="1">
    <source>
        <dbReference type="ARBA" id="ARBA00004370"/>
    </source>
</evidence>
<dbReference type="Gene3D" id="2.40.160.50">
    <property type="entry name" value="membrane protein fhac: a member of the omp85/tpsb transporter family"/>
    <property type="match status" value="1"/>
</dbReference>
<name>A0AAE7BGP2_9BACT</name>
<evidence type="ECO:0000313" key="12">
    <source>
        <dbReference type="Proteomes" id="UP000503313"/>
    </source>
</evidence>
<dbReference type="PANTHER" id="PTHR12815:SF23">
    <property type="entry name" value="OUTER MEMBRANE PROTEIN ASSEMBLY FACTOR BAMA"/>
    <property type="match status" value="1"/>
</dbReference>
<protein>
    <recommendedName>
        <fullName evidence="8">Outer membrane protein assembly factor BamA</fullName>
    </recommendedName>
</protein>
<evidence type="ECO:0000256" key="2">
    <source>
        <dbReference type="ARBA" id="ARBA00022452"/>
    </source>
</evidence>
<dbReference type="InterPro" id="IPR000184">
    <property type="entry name" value="Bac_surfAg_D15"/>
</dbReference>
<dbReference type="EMBL" id="CP053835">
    <property type="protein sequence ID" value="QKF77596.1"/>
    <property type="molecule type" value="Genomic_DNA"/>
</dbReference>
<dbReference type="Pfam" id="PF07244">
    <property type="entry name" value="POTRA"/>
    <property type="match status" value="4"/>
</dbReference>
<evidence type="ECO:0000256" key="9">
    <source>
        <dbReference type="SAM" id="SignalP"/>
    </source>
</evidence>
<feature type="domain" description="POTRA" evidence="10">
    <location>
        <begin position="344"/>
        <end position="416"/>
    </location>
</feature>
<keyword evidence="2" id="KW-1134">Transmembrane beta strand</keyword>
<evidence type="ECO:0000256" key="3">
    <source>
        <dbReference type="ARBA" id="ARBA00022692"/>
    </source>
</evidence>
<organism evidence="11 12">
    <name type="scientific">Arcobacter defluvii</name>
    <dbReference type="NCBI Taxonomy" id="873191"/>
    <lineage>
        <taxon>Bacteria</taxon>
        <taxon>Pseudomonadati</taxon>
        <taxon>Campylobacterota</taxon>
        <taxon>Epsilonproteobacteria</taxon>
        <taxon>Campylobacterales</taxon>
        <taxon>Arcobacteraceae</taxon>
        <taxon>Arcobacter</taxon>
    </lineage>
</organism>
<dbReference type="NCBIfam" id="TIGR03303">
    <property type="entry name" value="OM_YaeT"/>
    <property type="match status" value="1"/>
</dbReference>
<proteinExistence type="predicted"/>
<evidence type="ECO:0000256" key="5">
    <source>
        <dbReference type="ARBA" id="ARBA00022737"/>
    </source>
</evidence>
<feature type="chain" id="PRO_5042199324" description="Outer membrane protein assembly factor BamA" evidence="9">
    <location>
        <begin position="19"/>
        <end position="761"/>
    </location>
</feature>
<feature type="signal peptide" evidence="9">
    <location>
        <begin position="1"/>
        <end position="18"/>
    </location>
</feature>
<dbReference type="RefSeq" id="WP_228712397.1">
    <property type="nucleotide sequence ID" value="NZ_CP053835.1"/>
</dbReference>
<keyword evidence="3" id="KW-0812">Transmembrane</keyword>
<dbReference type="Gene3D" id="3.10.20.310">
    <property type="entry name" value="membrane protein fhac"/>
    <property type="match status" value="5"/>
</dbReference>
<dbReference type="PANTHER" id="PTHR12815">
    <property type="entry name" value="SORTING AND ASSEMBLY MACHINERY SAMM50 PROTEIN FAMILY MEMBER"/>
    <property type="match status" value="1"/>
</dbReference>
<gene>
    <name evidence="11" type="ORF">ADFLV_1572</name>
</gene>
<evidence type="ECO:0000256" key="6">
    <source>
        <dbReference type="ARBA" id="ARBA00023136"/>
    </source>
</evidence>
<dbReference type="Pfam" id="PF01103">
    <property type="entry name" value="Omp85"/>
    <property type="match status" value="1"/>
</dbReference>
<keyword evidence="6" id="KW-0472">Membrane</keyword>
<evidence type="ECO:0000256" key="4">
    <source>
        <dbReference type="ARBA" id="ARBA00022729"/>
    </source>
</evidence>
<dbReference type="InterPro" id="IPR023707">
    <property type="entry name" value="OM_assembly_BamA"/>
</dbReference>
<evidence type="ECO:0000256" key="7">
    <source>
        <dbReference type="ARBA" id="ARBA00023237"/>
    </source>
</evidence>
<reference evidence="11 12" key="1">
    <citation type="submission" date="2020-05" db="EMBL/GenBank/DDBJ databases">
        <title>Complete genome sequencing of Campylobacter and Arcobacter type strains.</title>
        <authorList>
            <person name="Miller W.G."/>
            <person name="Yee E."/>
        </authorList>
    </citation>
    <scope>NUCLEOTIDE SEQUENCE [LARGE SCALE GENOMIC DNA]</scope>
    <source>
        <strain evidence="11 12">LMG 25694</strain>
    </source>
</reference>
<dbReference type="GO" id="GO:0009279">
    <property type="term" value="C:cell outer membrane"/>
    <property type="evidence" value="ECO:0007669"/>
    <property type="project" value="UniProtKB-UniRule"/>
</dbReference>
<dbReference type="InterPro" id="IPR034746">
    <property type="entry name" value="POTRA"/>
</dbReference>
<accession>A0AAE7BGP2</accession>
<sequence>MKNKVVLLSLACATALSANTIKSIEYKDVNKISPQILNETLNMNVGDELDENKLNDAVINFYKQGYFEDIKVINENGNLKLIFKEKPSIASIDIKGYKSRAEDIDTLKTVLRLKKGSMYTEKKVKEAKEKLLSMLESEGYINSVVETEVEKINEQSLKLTFNVNKGDEIIIKKANYHGADKLEQDEFDHVTANKEKEFASWWFGQNDGEVKIDQLKYDARRINDLYYEKGYLDAQVKEPFLDIDFASNQAKLDFFITEGEKYTTNDIKIYLDSSIVDPATIYPELKLIVGNTFNIKKLRQDQDYIKTQVANQGYAFADVRFDLKKNEKEQKVDVVFNVIPGKKVYINDVKISGNNRTLDRVIRRDVYLAPGDLYNLTDFKDSTNKLKRSRFFEDVQIEEKRVSDTKMDIVVKVTEAPTGSLMLGGGYGSYDKFMVNGSVSDVNIFGSGLALSLSADLSARSNRFELSLKNPAINDSNYNGEVEIHSTESEINRDTYDSTIDTKGFSVALGRELVRNLYAGARYRLDFISENYDYSSTFLSEYNTNVANDPDFAKSHQLYKDQDYTSSSITPYLNYDNTDDYYFPREGYRAGISAEYAGVGGDSKYIKPSAYLKYFYSLEDLTELDWVLRLKTQMKILIDNGQINQGDSLYLGGPKTLRGYKSYAFPSNEKGYKTEPYKNMWASSAEMSFPLIPSAKMRWGVFYDYGMIGQDTFNDVERSGAGLLLEWISPMGPLQLIFARALDDEPGDDTSSFEFSLGASF</sequence>
<comment type="subcellular location">
    <subcellularLocation>
        <location evidence="1">Membrane</location>
    </subcellularLocation>
</comment>
<evidence type="ECO:0000259" key="10">
    <source>
        <dbReference type="PROSITE" id="PS51779"/>
    </source>
</evidence>
<feature type="domain" description="POTRA" evidence="10">
    <location>
        <begin position="87"/>
        <end position="166"/>
    </location>
</feature>
<keyword evidence="12" id="KW-1185">Reference proteome</keyword>
<keyword evidence="4 9" id="KW-0732">Signal</keyword>
<keyword evidence="5" id="KW-0677">Repeat</keyword>
<dbReference type="InterPro" id="IPR039910">
    <property type="entry name" value="D15-like"/>
</dbReference>
<keyword evidence="7" id="KW-0998">Cell outer membrane</keyword>
<dbReference type="PROSITE" id="PS51779">
    <property type="entry name" value="POTRA"/>
    <property type="match status" value="2"/>
</dbReference>
<evidence type="ECO:0000313" key="11">
    <source>
        <dbReference type="EMBL" id="QKF77596.1"/>
    </source>
</evidence>